<evidence type="ECO:0000313" key="3">
    <source>
        <dbReference type="Proteomes" id="UP000248198"/>
    </source>
</evidence>
<protein>
    <recommendedName>
        <fullName evidence="1">Spermatogenesis-associated protein 20-like TRX domain-containing protein</fullName>
    </recommendedName>
</protein>
<dbReference type="InterPro" id="IPR008928">
    <property type="entry name" value="6-hairpin_glycosidase_sf"/>
</dbReference>
<feature type="domain" description="Spermatogenesis-associated protein 20-like TRX" evidence="1">
    <location>
        <begin position="6"/>
        <end position="158"/>
    </location>
</feature>
<gene>
    <name evidence="2" type="ORF">B0O44_111132</name>
</gene>
<accession>A0A318UDZ5</accession>
<reference evidence="2 3" key="1">
    <citation type="submission" date="2018-06" db="EMBL/GenBank/DDBJ databases">
        <title>Genomic Encyclopedia of Archaeal and Bacterial Type Strains, Phase II (KMG-II): from individual species to whole genera.</title>
        <authorList>
            <person name="Goeker M."/>
        </authorList>
    </citation>
    <scope>NUCLEOTIDE SEQUENCE [LARGE SCALE GENOMIC DNA]</scope>
    <source>
        <strain evidence="2 3">DSM 27372</strain>
    </source>
</reference>
<name>A0A318UDZ5_9SPHI</name>
<dbReference type="Proteomes" id="UP000248198">
    <property type="component" value="Unassembled WGS sequence"/>
</dbReference>
<dbReference type="Gene3D" id="1.50.10.20">
    <property type="match status" value="1"/>
</dbReference>
<dbReference type="RefSeq" id="WP_110834616.1">
    <property type="nucleotide sequence ID" value="NZ_QKLU01000011.1"/>
</dbReference>
<organism evidence="2 3">
    <name type="scientific">Pedobacter nutrimenti</name>
    <dbReference type="NCBI Taxonomy" id="1241337"/>
    <lineage>
        <taxon>Bacteria</taxon>
        <taxon>Pseudomonadati</taxon>
        <taxon>Bacteroidota</taxon>
        <taxon>Sphingobacteriia</taxon>
        <taxon>Sphingobacteriales</taxon>
        <taxon>Sphingobacteriaceae</taxon>
        <taxon>Pedobacter</taxon>
    </lineage>
</organism>
<dbReference type="Gene3D" id="3.40.30.10">
    <property type="entry name" value="Glutaredoxin"/>
    <property type="match status" value="1"/>
</dbReference>
<dbReference type="SUPFAM" id="SSF52833">
    <property type="entry name" value="Thioredoxin-like"/>
    <property type="match status" value="1"/>
</dbReference>
<proteinExistence type="predicted"/>
<dbReference type="PANTHER" id="PTHR42899:SF1">
    <property type="entry name" value="SPERMATOGENESIS-ASSOCIATED PROTEIN 20"/>
    <property type="match status" value="1"/>
</dbReference>
<dbReference type="PIRSF" id="PIRSF006402">
    <property type="entry name" value="UCP006402_thioredoxin"/>
    <property type="match status" value="1"/>
</dbReference>
<comment type="caution">
    <text evidence="2">The sequence shown here is derived from an EMBL/GenBank/DDBJ whole genome shotgun (WGS) entry which is preliminary data.</text>
</comment>
<dbReference type="Pfam" id="PF03190">
    <property type="entry name" value="Thioredox_DsbH"/>
    <property type="match status" value="1"/>
</dbReference>
<dbReference type="InterPro" id="IPR024705">
    <property type="entry name" value="Ssp411"/>
</dbReference>
<dbReference type="InterPro" id="IPR004879">
    <property type="entry name" value="Ssp411-like_TRX"/>
</dbReference>
<dbReference type="InterPro" id="IPR036249">
    <property type="entry name" value="Thioredoxin-like_sf"/>
</dbReference>
<evidence type="ECO:0000313" key="2">
    <source>
        <dbReference type="EMBL" id="PYF68954.1"/>
    </source>
</evidence>
<dbReference type="CDD" id="cd02955">
    <property type="entry name" value="SSP411"/>
    <property type="match status" value="1"/>
</dbReference>
<dbReference type="EMBL" id="QKLU01000011">
    <property type="protein sequence ID" value="PYF68954.1"/>
    <property type="molecule type" value="Genomic_DNA"/>
</dbReference>
<evidence type="ECO:0000259" key="1">
    <source>
        <dbReference type="Pfam" id="PF03190"/>
    </source>
</evidence>
<dbReference type="SUPFAM" id="SSF48208">
    <property type="entry name" value="Six-hairpin glycosidases"/>
    <property type="match status" value="1"/>
</dbReference>
<dbReference type="OrthoDB" id="9762614at2"/>
<dbReference type="PANTHER" id="PTHR42899">
    <property type="entry name" value="SPERMATOGENESIS-ASSOCIATED PROTEIN 20"/>
    <property type="match status" value="1"/>
</dbReference>
<keyword evidence="3" id="KW-1185">Reference proteome</keyword>
<sequence length="670" mass="77023">MNSEPNHLIKASSPYLLQHAYNPVNWYEWGEEALNRAKTENKLILVSIGYSACHWCHVMERESFEDHEVAEVMNRHFVCIKVDREERPDIDQIYMLAVQLMTGSGGWPLNCICLPDQRPIYGGTYFKKQDWINVLDSVAGLWLNEPAKARQYADRLTDGIHQAEKILPNLEKKEYSTKDLTEIMEPWKRYLDLSEGGYNRAPKFPLPNNWQFMLRYSNLMKDDATHVAALLTLEKMARGGIYDPIGGGFARYAVDDHWHVPHFEKMLYDNGQLIGLYAEAYQYSPVPLFKEVVQETISWLEREMRSPEGLFYAALDADSEGIEGKFYVWDKKEFDQVLGNDAALLWDYYHITLQGNWEEEQTNILLRKFDEREYADAKGITVLDLQESIRRAKIKLLEARSKRVRPGLDDKCLTAWNAMAIKGLAEAAKVFENGHYYTLARNAAEFILKNLKLADGGLYRNFKNGKATIPGFLDDYAFFIEALTTLYQYDFNEQWLNEAKRLTDYVLTHFEDLQGPMFFYTPVTGEALIARKHEIMDNVIPASNSTMAQNLQVLGLLFDEEAYLTKASEMLAAVYPQIKTYGSAYSNWALQLLNEVFGIHEIAVTGNGFSDVLRILNRLYIPNKITIAGTNSELPLLKDKQSIETKIYICRNKACQLPVLTVEEAIKLIN</sequence>
<dbReference type="GO" id="GO:0005975">
    <property type="term" value="P:carbohydrate metabolic process"/>
    <property type="evidence" value="ECO:0007669"/>
    <property type="project" value="InterPro"/>
</dbReference>
<dbReference type="AlphaFoldDB" id="A0A318UDZ5"/>